<protein>
    <submittedName>
        <fullName evidence="6">Broad-complex protein isoform 4</fullName>
    </submittedName>
</protein>
<accession>A0A423U6W4</accession>
<dbReference type="SMART" id="SM00355">
    <property type="entry name" value="ZnF_C2H2"/>
    <property type="match status" value="2"/>
</dbReference>
<feature type="domain" description="C2H2-type" evidence="5">
    <location>
        <begin position="517"/>
        <end position="544"/>
    </location>
</feature>
<evidence type="ECO:0000313" key="6">
    <source>
        <dbReference type="EMBL" id="ROT84437.1"/>
    </source>
</evidence>
<dbReference type="GO" id="GO:0005634">
    <property type="term" value="C:nucleus"/>
    <property type="evidence" value="ECO:0007669"/>
    <property type="project" value="TreeGrafter"/>
</dbReference>
<dbReference type="GO" id="GO:0006357">
    <property type="term" value="P:regulation of transcription by RNA polymerase II"/>
    <property type="evidence" value="ECO:0007669"/>
    <property type="project" value="TreeGrafter"/>
</dbReference>
<evidence type="ECO:0000256" key="1">
    <source>
        <dbReference type="ARBA" id="ARBA00023242"/>
    </source>
</evidence>
<organism evidence="6 7">
    <name type="scientific">Penaeus vannamei</name>
    <name type="common">Whiteleg shrimp</name>
    <name type="synonym">Litopenaeus vannamei</name>
    <dbReference type="NCBI Taxonomy" id="6689"/>
    <lineage>
        <taxon>Eukaryota</taxon>
        <taxon>Metazoa</taxon>
        <taxon>Ecdysozoa</taxon>
        <taxon>Arthropoda</taxon>
        <taxon>Crustacea</taxon>
        <taxon>Multicrustacea</taxon>
        <taxon>Malacostraca</taxon>
        <taxon>Eumalacostraca</taxon>
        <taxon>Eucarida</taxon>
        <taxon>Decapoda</taxon>
        <taxon>Dendrobranchiata</taxon>
        <taxon>Penaeoidea</taxon>
        <taxon>Penaeidae</taxon>
        <taxon>Penaeus</taxon>
    </lineage>
</organism>
<dbReference type="Gene3D" id="3.30.710.10">
    <property type="entry name" value="Potassium Channel Kv1.1, Chain A"/>
    <property type="match status" value="1"/>
</dbReference>
<dbReference type="InterPro" id="IPR011333">
    <property type="entry name" value="SKP1/BTB/POZ_sf"/>
</dbReference>
<gene>
    <name evidence="6" type="ORF">C7M84_022368</name>
</gene>
<dbReference type="PROSITE" id="PS50097">
    <property type="entry name" value="BTB"/>
    <property type="match status" value="1"/>
</dbReference>
<dbReference type="PANTHER" id="PTHR23110">
    <property type="entry name" value="BTB DOMAIN TRANSCRIPTION FACTOR"/>
    <property type="match status" value="1"/>
</dbReference>
<dbReference type="GO" id="GO:0048513">
    <property type="term" value="P:animal organ development"/>
    <property type="evidence" value="ECO:0007669"/>
    <property type="project" value="UniProtKB-ARBA"/>
</dbReference>
<evidence type="ECO:0000259" key="4">
    <source>
        <dbReference type="PROSITE" id="PS50097"/>
    </source>
</evidence>
<sequence>MEEGLLSLKWNNHKSTFFQVLSILREKHTYTDVTLACDGRLYPAHKFVLSTCSEYFSDIFTSTSGNNIVIVLKDVRRQDLEYLLDYMYLGQVDVAQSELSSLIKTAECLRIKGLAIPDDEPQKTPRRVAEEREREGSPPVKKKRHLVDEDRGNNLSSNSSASRLPHLTLPPPSLPPPSQPQPALLQRLQQQPTLAQPPQPQSSSQAGGSKSHVPPLPQSVATPPQTPRTPQVPTSPLPPTSAHQVHPPISSPTQSSSALPVIKQEVADPPEAPEVYMNEGYDEQETKPDVSEAGHLEQDLAVPGPSGLQGPPENWDGDNDLAGFSGGDGYPEGRMEEAGDSEVQGGSRIGAEDHQRHFVGLHLQRHQLQRHLHLDTDRGKSQASSAQRPSCRKRGARAGQDSAKSSPLDQAALAEGGSPLGEASVPGRAGLADNASFGQQSSREILDGHEGAGDSSNSSQDTQMALDTYLLHDGSRPYAQVHASLSEPQSEGALALPNSDGQALKQVVGFDAGLNRYVCQWCGRNFDRISNLKRHVLLHSGIKPFKCLYCNYRATQKANVVQHLASRHREEMRALLQNNINVNDILVPSGPVKR</sequence>
<dbReference type="GO" id="GO:0003006">
    <property type="term" value="P:developmental process involved in reproduction"/>
    <property type="evidence" value="ECO:0007669"/>
    <property type="project" value="UniProtKB-ARBA"/>
</dbReference>
<dbReference type="PANTHER" id="PTHR23110:SF109">
    <property type="entry name" value="FI07618P-RELATED"/>
    <property type="match status" value="1"/>
</dbReference>
<dbReference type="InterPro" id="IPR000210">
    <property type="entry name" value="BTB/POZ_dom"/>
</dbReference>
<dbReference type="AlphaFoldDB" id="A0A423U6W4"/>
<dbReference type="InterPro" id="IPR036236">
    <property type="entry name" value="Znf_C2H2_sf"/>
</dbReference>
<dbReference type="Proteomes" id="UP000283509">
    <property type="component" value="Unassembled WGS sequence"/>
</dbReference>
<dbReference type="CDD" id="cd18315">
    <property type="entry name" value="BTB_POZ_BAB-like"/>
    <property type="match status" value="1"/>
</dbReference>
<feature type="region of interest" description="Disordered" evidence="3">
    <location>
        <begin position="117"/>
        <end position="347"/>
    </location>
</feature>
<proteinExistence type="predicted"/>
<reference evidence="6 7" key="2">
    <citation type="submission" date="2019-01" db="EMBL/GenBank/DDBJ databases">
        <title>The decoding of complex shrimp genome reveals the adaptation for benthos swimmer, frequently molting mechanism and breeding impact on genome.</title>
        <authorList>
            <person name="Sun Y."/>
            <person name="Gao Y."/>
            <person name="Yu Y."/>
        </authorList>
    </citation>
    <scope>NUCLEOTIDE SEQUENCE [LARGE SCALE GENOMIC DNA]</scope>
    <source>
        <tissue evidence="6">Muscle</tissue>
    </source>
</reference>
<dbReference type="SUPFAM" id="SSF54695">
    <property type="entry name" value="POZ domain"/>
    <property type="match status" value="1"/>
</dbReference>
<evidence type="ECO:0000256" key="2">
    <source>
        <dbReference type="PROSITE-ProRule" id="PRU00042"/>
    </source>
</evidence>
<evidence type="ECO:0000313" key="7">
    <source>
        <dbReference type="Proteomes" id="UP000283509"/>
    </source>
</evidence>
<feature type="compositionally biased region" description="Basic and acidic residues" evidence="3">
    <location>
        <begin position="120"/>
        <end position="136"/>
    </location>
</feature>
<dbReference type="InterPro" id="IPR013087">
    <property type="entry name" value="Znf_C2H2_type"/>
</dbReference>
<dbReference type="PROSITE" id="PS00028">
    <property type="entry name" value="ZINC_FINGER_C2H2_1"/>
    <property type="match status" value="1"/>
</dbReference>
<dbReference type="OrthoDB" id="8922241at2759"/>
<feature type="compositionally biased region" description="Low complexity" evidence="3">
    <location>
        <begin position="181"/>
        <end position="194"/>
    </location>
</feature>
<dbReference type="Gene3D" id="3.30.160.60">
    <property type="entry name" value="Classic Zinc Finger"/>
    <property type="match status" value="2"/>
</dbReference>
<name>A0A423U6W4_PENVA</name>
<keyword evidence="7" id="KW-1185">Reference proteome</keyword>
<feature type="compositionally biased region" description="Low complexity" evidence="3">
    <location>
        <begin position="153"/>
        <end position="167"/>
    </location>
</feature>
<dbReference type="SMART" id="SM00225">
    <property type="entry name" value="BTB"/>
    <property type="match status" value="1"/>
</dbReference>
<dbReference type="GO" id="GO:0048666">
    <property type="term" value="P:neuron development"/>
    <property type="evidence" value="ECO:0007669"/>
    <property type="project" value="UniProtKB-ARBA"/>
</dbReference>
<feature type="domain" description="BTB" evidence="4">
    <location>
        <begin position="31"/>
        <end position="96"/>
    </location>
</feature>
<feature type="compositionally biased region" description="Basic and acidic residues" evidence="3">
    <location>
        <begin position="284"/>
        <end position="298"/>
    </location>
</feature>
<feature type="region of interest" description="Disordered" evidence="3">
    <location>
        <begin position="369"/>
        <end position="439"/>
    </location>
</feature>
<comment type="caution">
    <text evidence="6">The sequence shown here is derived from an EMBL/GenBank/DDBJ whole genome shotgun (WGS) entry which is preliminary data.</text>
</comment>
<dbReference type="EMBL" id="QCYY01000539">
    <property type="protein sequence ID" value="ROT84437.1"/>
    <property type="molecule type" value="Genomic_DNA"/>
</dbReference>
<dbReference type="SUPFAM" id="SSF57667">
    <property type="entry name" value="beta-beta-alpha zinc fingers"/>
    <property type="match status" value="1"/>
</dbReference>
<dbReference type="PROSITE" id="PS50157">
    <property type="entry name" value="ZINC_FINGER_C2H2_2"/>
    <property type="match status" value="1"/>
</dbReference>
<reference evidence="6 7" key="1">
    <citation type="submission" date="2018-04" db="EMBL/GenBank/DDBJ databases">
        <authorList>
            <person name="Zhang X."/>
            <person name="Yuan J."/>
            <person name="Li F."/>
            <person name="Xiang J."/>
        </authorList>
    </citation>
    <scope>NUCLEOTIDE SEQUENCE [LARGE SCALE GENOMIC DNA]</scope>
    <source>
        <tissue evidence="6">Muscle</tissue>
    </source>
</reference>
<dbReference type="InterPro" id="IPR051095">
    <property type="entry name" value="Dros_DevTransReg"/>
</dbReference>
<keyword evidence="1" id="KW-0539">Nucleus</keyword>
<keyword evidence="2" id="KW-0862">Zinc</keyword>
<keyword evidence="2" id="KW-0863">Zinc-finger</keyword>
<keyword evidence="2" id="KW-0479">Metal-binding</keyword>
<evidence type="ECO:0000256" key="3">
    <source>
        <dbReference type="SAM" id="MobiDB-lite"/>
    </source>
</evidence>
<feature type="compositionally biased region" description="Pro residues" evidence="3">
    <location>
        <begin position="168"/>
        <end position="180"/>
    </location>
</feature>
<dbReference type="GO" id="GO:0008270">
    <property type="term" value="F:zinc ion binding"/>
    <property type="evidence" value="ECO:0007669"/>
    <property type="project" value="UniProtKB-KW"/>
</dbReference>
<dbReference type="Pfam" id="PF00651">
    <property type="entry name" value="BTB"/>
    <property type="match status" value="1"/>
</dbReference>
<evidence type="ECO:0000259" key="5">
    <source>
        <dbReference type="PROSITE" id="PS50157"/>
    </source>
</evidence>